<gene>
    <name evidence="1" type="ORF">ceV_435</name>
</gene>
<dbReference type="EMBL" id="KT820662">
    <property type="protein sequence ID" value="ALH23341.1"/>
    <property type="molecule type" value="Genomic_DNA"/>
</dbReference>
<proteinExistence type="predicted"/>
<name>A0A0N9QJG1_9VIRU</name>
<organism evidence="1 2">
    <name type="scientific">Chrysochromulina ericina virus CeV-01B</name>
    <dbReference type="NCBI Taxonomy" id="3070830"/>
    <lineage>
        <taxon>Viruses</taxon>
        <taxon>Varidnaviria</taxon>
        <taxon>Bamfordvirae</taxon>
        <taxon>Nucleocytoviricota</taxon>
        <taxon>Megaviricetes</taxon>
        <taxon>Imitervirales</taxon>
        <taxon>Mesomimiviridae</taxon>
        <taxon>Tethysvirus</taxon>
        <taxon>Tethysvirus raunefjordenense</taxon>
    </lineage>
</organism>
<reference evidence="1 2" key="1">
    <citation type="journal article" date="2015" name="Genome Announc.">
        <title>The 474-Kilobase-Pair Complete Genome Sequence of CeV-01B, a Virus Infecting Haptolina (Chrysochromulina) ericina (Prymnesiophyceae).</title>
        <authorList>
            <person name="Gallot-Lavallee L."/>
            <person name="Pagarete A."/>
            <person name="Legendre M."/>
            <person name="Santini S."/>
            <person name="Sandaa R.A."/>
            <person name="Himmelbauer H."/>
            <person name="Ogata H."/>
            <person name="Bratbak G."/>
            <person name="Claverie J.M."/>
        </authorList>
    </citation>
    <scope>NUCLEOTIDE SEQUENCE [LARGE SCALE GENOMIC DNA]</scope>
    <source>
        <strain evidence="1">CeV-01B</strain>
    </source>
</reference>
<dbReference type="KEGG" id="vg:26049302"/>
<evidence type="ECO:0000313" key="2">
    <source>
        <dbReference type="Proteomes" id="UP000203826"/>
    </source>
</evidence>
<evidence type="ECO:0000313" key="1">
    <source>
        <dbReference type="EMBL" id="ALH23341.1"/>
    </source>
</evidence>
<keyword evidence="2" id="KW-1185">Reference proteome</keyword>
<sequence length="163" mass="18831">MTDNKVITEPSICIPRTLNNVSWRDVKDTMEAVLGKGTVDRVDIVRSKHDEQFCRIFVHMRYWPMTDPKVAAVRETLVSGGEIKLVYNHPWFWKCCASRVSKPEKKRVSSDPYIMTDTRVPDKHTVGQVVDEALREKVVDEALREKVVDEVMVQRNVTSNEKD</sequence>
<accession>A0A0N9QJG1</accession>
<protein>
    <submittedName>
        <fullName evidence="1">Uncharacterized protein</fullName>
    </submittedName>
</protein>
<dbReference type="Proteomes" id="UP000203826">
    <property type="component" value="Segment"/>
</dbReference>